<gene>
    <name evidence="1" type="ORF">PAAG_06385</name>
</gene>
<dbReference type="RefSeq" id="XP_015700102.1">
    <property type="nucleotide sequence ID" value="XM_015845876.1"/>
</dbReference>
<dbReference type="PANTHER" id="PTHR38787:SF1">
    <property type="entry name" value="REGULATORY P DOMAIN-CONTAINING PROTEIN"/>
    <property type="match status" value="1"/>
</dbReference>
<protein>
    <submittedName>
        <fullName evidence="1">Uncharacterized protein</fullName>
    </submittedName>
</protein>
<dbReference type="EMBL" id="KN294009">
    <property type="protein sequence ID" value="EEH35338.2"/>
    <property type="molecule type" value="Genomic_DNA"/>
</dbReference>
<sequence length="272" mass="30194">MVDMLSFLSHEDMESTSREGNDVWGRNAPGGREFVAVGQTDGTAFAEILKNGELKYLGRLPTQTEQSLWDDMKVMMVTFTLDPKLQGEPVTFDIKKDLTAWFEGFGSSHNIVAHEETNKVYAVGTGRKTSCAGGLFMINVSNPDKPTSPGSVNEDGYVHGAQCVIYKGSPQAIQELRNLLQLQRRHTHHGRRQKPRCATLHWLLSIAARDPTGKKFRGVGFFDCHPEDDALGGEVEFVGSWSVYPPYFKSGTVVLNSFERGLYALKYTGKQG</sequence>
<proteinExistence type="predicted"/>
<dbReference type="OrthoDB" id="2099887at2759"/>
<dbReference type="Proteomes" id="UP000002059">
    <property type="component" value="Partially assembled WGS sequence"/>
</dbReference>
<dbReference type="KEGG" id="pbl:PAAG_06385"/>
<reference evidence="1 2" key="1">
    <citation type="journal article" date="2011" name="PLoS Genet.">
        <title>Comparative genomic analysis of human fungal pathogens causing paracoccidioidomycosis.</title>
        <authorList>
            <person name="Desjardins C.A."/>
            <person name="Champion M.D."/>
            <person name="Holder J.W."/>
            <person name="Muszewska A."/>
            <person name="Goldberg J."/>
            <person name="Bailao A.M."/>
            <person name="Brigido M.M."/>
            <person name="Ferreira M.E."/>
            <person name="Garcia A.M."/>
            <person name="Grynberg M."/>
            <person name="Gujja S."/>
            <person name="Heiman D.I."/>
            <person name="Henn M.R."/>
            <person name="Kodira C.D."/>
            <person name="Leon-Narvaez H."/>
            <person name="Longo L.V."/>
            <person name="Ma L.J."/>
            <person name="Malavazi I."/>
            <person name="Matsuo A.L."/>
            <person name="Morais F.V."/>
            <person name="Pereira M."/>
            <person name="Rodriguez-Brito S."/>
            <person name="Sakthikumar S."/>
            <person name="Salem-Izacc S.M."/>
            <person name="Sykes S.M."/>
            <person name="Teixeira M.M."/>
            <person name="Vallejo M.C."/>
            <person name="Walter M.E."/>
            <person name="Yandava C."/>
            <person name="Young S."/>
            <person name="Zeng Q."/>
            <person name="Zucker J."/>
            <person name="Felipe M.S."/>
            <person name="Goldman G.H."/>
            <person name="Haas B.J."/>
            <person name="McEwen J.G."/>
            <person name="Nino-Vega G."/>
            <person name="Puccia R."/>
            <person name="San-Blas G."/>
            <person name="Soares C.M."/>
            <person name="Birren B.W."/>
            <person name="Cuomo C.A."/>
        </authorList>
    </citation>
    <scope>NUCLEOTIDE SEQUENCE [LARGE SCALE GENOMIC DNA]</scope>
    <source>
        <strain evidence="2">ATCC MYA-826 / Pb01</strain>
    </source>
</reference>
<dbReference type="GeneID" id="9094896"/>
<evidence type="ECO:0000313" key="2">
    <source>
        <dbReference type="Proteomes" id="UP000002059"/>
    </source>
</evidence>
<organism evidence="1 2">
    <name type="scientific">Paracoccidioides lutzii (strain ATCC MYA-826 / Pb01)</name>
    <name type="common">Paracoccidioides brasiliensis</name>
    <dbReference type="NCBI Taxonomy" id="502779"/>
    <lineage>
        <taxon>Eukaryota</taxon>
        <taxon>Fungi</taxon>
        <taxon>Dikarya</taxon>
        <taxon>Ascomycota</taxon>
        <taxon>Pezizomycotina</taxon>
        <taxon>Eurotiomycetes</taxon>
        <taxon>Eurotiomycetidae</taxon>
        <taxon>Onygenales</taxon>
        <taxon>Ajellomycetaceae</taxon>
        <taxon>Paracoccidioides</taxon>
    </lineage>
</organism>
<dbReference type="VEuPathDB" id="FungiDB:PAAG_06385"/>
<accession>C1H6J4</accession>
<dbReference type="PANTHER" id="PTHR38787">
    <property type="entry name" value="REGULATORY P DOMAIN-CONTAINING PROTEIN"/>
    <property type="match status" value="1"/>
</dbReference>
<keyword evidence="2" id="KW-1185">Reference proteome</keyword>
<dbReference type="AlphaFoldDB" id="C1H6J4"/>
<dbReference type="HOGENOM" id="CLU_1023427_0_0_1"/>
<name>C1H6J4_PARBA</name>
<dbReference type="eggNOG" id="ENOG502QQSB">
    <property type="taxonomic scope" value="Eukaryota"/>
</dbReference>
<evidence type="ECO:0000313" key="1">
    <source>
        <dbReference type="EMBL" id="EEH35338.2"/>
    </source>
</evidence>
<dbReference type="GO" id="GO:0005576">
    <property type="term" value="C:extracellular region"/>
    <property type="evidence" value="ECO:0007669"/>
    <property type="project" value="TreeGrafter"/>
</dbReference>
<dbReference type="OMA" id="CAGGLWI"/>